<feature type="region of interest" description="Disordered" evidence="1">
    <location>
        <begin position="12"/>
        <end position="41"/>
    </location>
</feature>
<accession>A0AAD7WME2</accession>
<name>A0AAD7WME2_9TELE</name>
<organism evidence="2 3">
    <name type="scientific">Aldrovandia affinis</name>
    <dbReference type="NCBI Taxonomy" id="143900"/>
    <lineage>
        <taxon>Eukaryota</taxon>
        <taxon>Metazoa</taxon>
        <taxon>Chordata</taxon>
        <taxon>Craniata</taxon>
        <taxon>Vertebrata</taxon>
        <taxon>Euteleostomi</taxon>
        <taxon>Actinopterygii</taxon>
        <taxon>Neopterygii</taxon>
        <taxon>Teleostei</taxon>
        <taxon>Notacanthiformes</taxon>
        <taxon>Halosauridae</taxon>
        <taxon>Aldrovandia</taxon>
    </lineage>
</organism>
<dbReference type="AlphaFoldDB" id="A0AAD7WME2"/>
<evidence type="ECO:0000256" key="1">
    <source>
        <dbReference type="SAM" id="MobiDB-lite"/>
    </source>
</evidence>
<gene>
    <name evidence="2" type="ORF">AAFF_G00386000</name>
</gene>
<evidence type="ECO:0000313" key="2">
    <source>
        <dbReference type="EMBL" id="KAJ8401369.1"/>
    </source>
</evidence>
<dbReference type="EMBL" id="JAINUG010000071">
    <property type="protein sequence ID" value="KAJ8401369.1"/>
    <property type="molecule type" value="Genomic_DNA"/>
</dbReference>
<protein>
    <submittedName>
        <fullName evidence="2">Uncharacterized protein</fullName>
    </submittedName>
</protein>
<comment type="caution">
    <text evidence="2">The sequence shown here is derived from an EMBL/GenBank/DDBJ whole genome shotgun (WGS) entry which is preliminary data.</text>
</comment>
<sequence length="119" mass="12851">MSAAQYIRVTSLESPGFPIRVGGSTQTDPGGGRRHPCPPVPYRSEITCGRLSISVRLHRNLPRHMPAPRGTPGNRGANSRPISRRGGAHVLARHTATVAELTRRRSPRATAEGKQTVSQ</sequence>
<evidence type="ECO:0000313" key="3">
    <source>
        <dbReference type="Proteomes" id="UP001221898"/>
    </source>
</evidence>
<keyword evidence="3" id="KW-1185">Reference proteome</keyword>
<dbReference type="Proteomes" id="UP001221898">
    <property type="component" value="Unassembled WGS sequence"/>
</dbReference>
<proteinExistence type="predicted"/>
<feature type="region of interest" description="Disordered" evidence="1">
    <location>
        <begin position="62"/>
        <end position="91"/>
    </location>
</feature>
<reference evidence="2" key="1">
    <citation type="journal article" date="2023" name="Science">
        <title>Genome structures resolve the early diversification of teleost fishes.</title>
        <authorList>
            <person name="Parey E."/>
            <person name="Louis A."/>
            <person name="Montfort J."/>
            <person name="Bouchez O."/>
            <person name="Roques C."/>
            <person name="Iampietro C."/>
            <person name="Lluch J."/>
            <person name="Castinel A."/>
            <person name="Donnadieu C."/>
            <person name="Desvignes T."/>
            <person name="Floi Bucao C."/>
            <person name="Jouanno E."/>
            <person name="Wen M."/>
            <person name="Mejri S."/>
            <person name="Dirks R."/>
            <person name="Jansen H."/>
            <person name="Henkel C."/>
            <person name="Chen W.J."/>
            <person name="Zahm M."/>
            <person name="Cabau C."/>
            <person name="Klopp C."/>
            <person name="Thompson A.W."/>
            <person name="Robinson-Rechavi M."/>
            <person name="Braasch I."/>
            <person name="Lecointre G."/>
            <person name="Bobe J."/>
            <person name="Postlethwait J.H."/>
            <person name="Berthelot C."/>
            <person name="Roest Crollius H."/>
            <person name="Guiguen Y."/>
        </authorList>
    </citation>
    <scope>NUCLEOTIDE SEQUENCE</scope>
    <source>
        <strain evidence="2">NC1722</strain>
    </source>
</reference>